<dbReference type="AlphaFoldDB" id="A0A8H4N3T8"/>
<evidence type="ECO:0000313" key="1">
    <source>
        <dbReference type="EMBL" id="KAF4304946.1"/>
    </source>
</evidence>
<comment type="caution">
    <text evidence="1">The sequence shown here is derived from an EMBL/GenBank/DDBJ whole genome shotgun (WGS) entry which is preliminary data.</text>
</comment>
<proteinExistence type="predicted"/>
<dbReference type="Proteomes" id="UP000572817">
    <property type="component" value="Unassembled WGS sequence"/>
</dbReference>
<evidence type="ECO:0000313" key="2">
    <source>
        <dbReference type="Proteomes" id="UP000572817"/>
    </source>
</evidence>
<gene>
    <name evidence="1" type="ORF">GTA08_BOTSDO06858</name>
</gene>
<name>A0A8H4N3T8_9PEZI</name>
<dbReference type="EMBL" id="WWBZ02000040">
    <property type="protein sequence ID" value="KAF4304946.1"/>
    <property type="molecule type" value="Genomic_DNA"/>
</dbReference>
<reference evidence="1" key="1">
    <citation type="submission" date="2020-04" db="EMBL/GenBank/DDBJ databases">
        <title>Genome Assembly and Annotation of Botryosphaeria dothidea sdau 11-99, a Latent Pathogen of Apple Fruit Ring Rot in China.</title>
        <authorList>
            <person name="Yu C."/>
            <person name="Diao Y."/>
            <person name="Lu Q."/>
            <person name="Zhao J."/>
            <person name="Cui S."/>
            <person name="Peng C."/>
            <person name="He B."/>
            <person name="Liu H."/>
        </authorList>
    </citation>
    <scope>NUCLEOTIDE SEQUENCE [LARGE SCALE GENOMIC DNA]</scope>
    <source>
        <strain evidence="1">Sdau11-99</strain>
    </source>
</reference>
<dbReference type="OrthoDB" id="3931238at2759"/>
<accession>A0A8H4N3T8</accession>
<organism evidence="1 2">
    <name type="scientific">Botryosphaeria dothidea</name>
    <dbReference type="NCBI Taxonomy" id="55169"/>
    <lineage>
        <taxon>Eukaryota</taxon>
        <taxon>Fungi</taxon>
        <taxon>Dikarya</taxon>
        <taxon>Ascomycota</taxon>
        <taxon>Pezizomycotina</taxon>
        <taxon>Dothideomycetes</taxon>
        <taxon>Dothideomycetes incertae sedis</taxon>
        <taxon>Botryosphaeriales</taxon>
        <taxon>Botryosphaeriaceae</taxon>
        <taxon>Botryosphaeria</taxon>
    </lineage>
</organism>
<keyword evidence="2" id="KW-1185">Reference proteome</keyword>
<sequence length="135" mass="15167">MDVPELHLPSSEQFQQLRTAEMLIERILAAGRSLLGSNRFIDVVTYRLPNSQDPDYVAELLEHTGPNEARAIIHGRAERELNVTMSTMTKTDNGITTVNTRRMAGVHRCNGCNGTLRRPDCLREDMFGTILILMA</sequence>
<protein>
    <submittedName>
        <fullName evidence="1">Uncharacterized protein</fullName>
    </submittedName>
</protein>